<evidence type="ECO:0000259" key="8">
    <source>
        <dbReference type="Pfam" id="PF20684"/>
    </source>
</evidence>
<dbReference type="PhylomeDB" id="B6Q7A9"/>
<evidence type="ECO:0000256" key="5">
    <source>
        <dbReference type="ARBA" id="ARBA00038359"/>
    </source>
</evidence>
<protein>
    <recommendedName>
        <fullName evidence="8">Rhodopsin domain-containing protein</fullName>
    </recommendedName>
</protein>
<dbReference type="HOGENOM" id="CLU_028200_29_0_1"/>
<feature type="compositionally biased region" description="Basic and acidic residues" evidence="6">
    <location>
        <begin position="372"/>
        <end position="384"/>
    </location>
</feature>
<evidence type="ECO:0000256" key="1">
    <source>
        <dbReference type="ARBA" id="ARBA00004141"/>
    </source>
</evidence>
<dbReference type="PANTHER" id="PTHR33048:SF108">
    <property type="entry name" value="INTEGRAL MEMBRANE PROTEIN"/>
    <property type="match status" value="1"/>
</dbReference>
<dbReference type="AlphaFoldDB" id="B6Q7A9"/>
<feature type="region of interest" description="Disordered" evidence="6">
    <location>
        <begin position="370"/>
        <end position="390"/>
    </location>
</feature>
<evidence type="ECO:0000256" key="6">
    <source>
        <dbReference type="SAM" id="MobiDB-lite"/>
    </source>
</evidence>
<keyword evidence="2 7" id="KW-0812">Transmembrane</keyword>
<keyword evidence="4 7" id="KW-0472">Membrane</keyword>
<reference evidence="10" key="1">
    <citation type="journal article" date="2015" name="Genome Announc.">
        <title>Genome sequence of the AIDS-associated pathogen Penicillium marneffei (ATCC18224) and its near taxonomic relative Talaromyces stipitatus (ATCC10500).</title>
        <authorList>
            <person name="Nierman W.C."/>
            <person name="Fedorova-Abrams N.D."/>
            <person name="Andrianopoulos A."/>
        </authorList>
    </citation>
    <scope>NUCLEOTIDE SEQUENCE [LARGE SCALE GENOMIC DNA]</scope>
    <source>
        <strain evidence="10">ATCC 18224 / CBS 334.59 / QM 7333</strain>
    </source>
</reference>
<feature type="transmembrane region" description="Helical" evidence="7">
    <location>
        <begin position="205"/>
        <end position="225"/>
    </location>
</feature>
<name>B6Q7A9_TALMQ</name>
<dbReference type="Pfam" id="PF20684">
    <property type="entry name" value="Fung_rhodopsin"/>
    <property type="match status" value="1"/>
</dbReference>
<keyword evidence="3 7" id="KW-1133">Transmembrane helix</keyword>
<dbReference type="EMBL" id="DS995899">
    <property type="protein sequence ID" value="EEA26651.1"/>
    <property type="molecule type" value="Genomic_DNA"/>
</dbReference>
<organism evidence="9 10">
    <name type="scientific">Talaromyces marneffei (strain ATCC 18224 / CBS 334.59 / QM 7333)</name>
    <name type="common">Penicillium marneffei</name>
    <dbReference type="NCBI Taxonomy" id="441960"/>
    <lineage>
        <taxon>Eukaryota</taxon>
        <taxon>Fungi</taxon>
        <taxon>Dikarya</taxon>
        <taxon>Ascomycota</taxon>
        <taxon>Pezizomycotina</taxon>
        <taxon>Eurotiomycetes</taxon>
        <taxon>Eurotiomycetidae</taxon>
        <taxon>Eurotiales</taxon>
        <taxon>Trichocomaceae</taxon>
        <taxon>Talaromyces</taxon>
        <taxon>Talaromyces sect. Talaromyces</taxon>
    </lineage>
</organism>
<proteinExistence type="inferred from homology"/>
<sequence>MSVDYSHQQAAIGLTIAFTTVGTIFVILRLWSRLMSSNRVFLDDWLIVVAWVFIIAQTITGCFYIKANHVGIHVADIPPQTPEDIKMGQIWNFANQLLYNPILSFVKVSVLLFLLRLDSRSPVVRYMIYGTMYFTIVLGVSILIADVFQCTPVAYVYDASIGGHCIQQGAFYVATATMTIFTDLLVVIIPMIIVYSLQMPMRRKIMVAGILCLGLVATGVGAWRLNQLVQAFFPTSVNLDYTYSIGFVSSAVEENVAVVSACCPALKALISRYVPRFLGTSSRGTYGKSSNTRYGHGTYIRSNVDPNDSYELGQKNYSNKQHTEISGGNSHGGRLPPRSKTAESLSLSDDDGIIAGAMGSIAIVKTTNVSVQRDRRDDHPEKASSVDSLV</sequence>
<feature type="transmembrane region" description="Helical" evidence="7">
    <location>
        <begin position="12"/>
        <end position="32"/>
    </location>
</feature>
<dbReference type="InterPro" id="IPR049326">
    <property type="entry name" value="Rhodopsin_dom_fungi"/>
</dbReference>
<dbReference type="OrthoDB" id="5329176at2759"/>
<dbReference type="VEuPathDB" id="FungiDB:PMAA_015730"/>
<dbReference type="GO" id="GO:0016020">
    <property type="term" value="C:membrane"/>
    <property type="evidence" value="ECO:0007669"/>
    <property type="project" value="UniProtKB-SubCell"/>
</dbReference>
<dbReference type="InterPro" id="IPR052337">
    <property type="entry name" value="SAT4-like"/>
</dbReference>
<dbReference type="Proteomes" id="UP000001294">
    <property type="component" value="Unassembled WGS sequence"/>
</dbReference>
<evidence type="ECO:0000256" key="3">
    <source>
        <dbReference type="ARBA" id="ARBA00022989"/>
    </source>
</evidence>
<evidence type="ECO:0000256" key="7">
    <source>
        <dbReference type="SAM" id="Phobius"/>
    </source>
</evidence>
<feature type="transmembrane region" description="Helical" evidence="7">
    <location>
        <begin position="44"/>
        <end position="66"/>
    </location>
</feature>
<accession>B6Q7A9</accession>
<comment type="subcellular location">
    <subcellularLocation>
        <location evidence="1">Membrane</location>
        <topology evidence="1">Multi-pass membrane protein</topology>
    </subcellularLocation>
</comment>
<dbReference type="PANTHER" id="PTHR33048">
    <property type="entry name" value="PTH11-LIKE INTEGRAL MEMBRANE PROTEIN (AFU_ORTHOLOGUE AFUA_5G11245)"/>
    <property type="match status" value="1"/>
</dbReference>
<feature type="region of interest" description="Disordered" evidence="6">
    <location>
        <begin position="320"/>
        <end position="345"/>
    </location>
</feature>
<evidence type="ECO:0000256" key="4">
    <source>
        <dbReference type="ARBA" id="ARBA00023136"/>
    </source>
</evidence>
<keyword evidence="10" id="KW-1185">Reference proteome</keyword>
<feature type="transmembrane region" description="Helical" evidence="7">
    <location>
        <begin position="97"/>
        <end position="115"/>
    </location>
</feature>
<evidence type="ECO:0000313" key="9">
    <source>
        <dbReference type="EMBL" id="EEA26651.1"/>
    </source>
</evidence>
<feature type="transmembrane region" description="Helical" evidence="7">
    <location>
        <begin position="127"/>
        <end position="149"/>
    </location>
</feature>
<evidence type="ECO:0000313" key="10">
    <source>
        <dbReference type="Proteomes" id="UP000001294"/>
    </source>
</evidence>
<comment type="similarity">
    <text evidence="5">Belongs to the SAT4 family.</text>
</comment>
<gene>
    <name evidence="9" type="ORF">PMAA_015730</name>
</gene>
<feature type="transmembrane region" description="Helical" evidence="7">
    <location>
        <begin position="169"/>
        <end position="193"/>
    </location>
</feature>
<evidence type="ECO:0000256" key="2">
    <source>
        <dbReference type="ARBA" id="ARBA00022692"/>
    </source>
</evidence>
<feature type="domain" description="Rhodopsin" evidence="8">
    <location>
        <begin position="28"/>
        <end position="272"/>
    </location>
</feature>